<dbReference type="AlphaFoldDB" id="F9Q9V4"/>
<evidence type="ECO:0000313" key="1">
    <source>
        <dbReference type="EMBL" id="EGV05718.1"/>
    </source>
</evidence>
<dbReference type="Proteomes" id="UP000006235">
    <property type="component" value="Unassembled WGS sequence"/>
</dbReference>
<sequence length="76" mass="8654">MSKKYDLDKLIELQREIIKLADPLTSEDLAKVGFVLLNLRAVYDIDLSQPQPTQVIRELGQEMPVILKALQDYLGV</sequence>
<comment type="caution">
    <text evidence="1">The sequence shown here is derived from an EMBL/GenBank/DDBJ whole genome shotgun (WGS) entry which is preliminary data.</text>
</comment>
<organism evidence="1 2">
    <name type="scientific">Haemophilus pittmaniae HK 85</name>
    <dbReference type="NCBI Taxonomy" id="1035188"/>
    <lineage>
        <taxon>Bacteria</taxon>
        <taxon>Pseudomonadati</taxon>
        <taxon>Pseudomonadota</taxon>
        <taxon>Gammaproteobacteria</taxon>
        <taxon>Pasteurellales</taxon>
        <taxon>Pasteurellaceae</taxon>
        <taxon>Haemophilus</taxon>
    </lineage>
</organism>
<reference evidence="1 2" key="1">
    <citation type="submission" date="2011-07" db="EMBL/GenBank/DDBJ databases">
        <authorList>
            <person name="Harkins D.M."/>
            <person name="Madupu R."/>
            <person name="Durkin A.S."/>
            <person name="Torralba M."/>
            <person name="Methe B."/>
            <person name="Sutton G.G."/>
            <person name="Nelson K.E."/>
        </authorList>
    </citation>
    <scope>NUCLEOTIDE SEQUENCE [LARGE SCALE GENOMIC DNA]</scope>
    <source>
        <strain evidence="1 2">HK 85</strain>
    </source>
</reference>
<name>F9Q9V4_9PAST</name>
<proteinExistence type="predicted"/>
<dbReference type="EMBL" id="AFUV01000014">
    <property type="protein sequence ID" value="EGV05718.1"/>
    <property type="molecule type" value="Genomic_DNA"/>
</dbReference>
<evidence type="ECO:0000313" key="2">
    <source>
        <dbReference type="Proteomes" id="UP000006235"/>
    </source>
</evidence>
<gene>
    <name evidence="1" type="ORF">HMPREF9952_0807</name>
</gene>
<dbReference type="RefSeq" id="WP_007242674.1">
    <property type="nucleotide sequence ID" value="NZ_AFUV01000014.1"/>
</dbReference>
<accession>F9Q9V4</accession>
<protein>
    <submittedName>
        <fullName evidence="1">Conserved domain protein</fullName>
    </submittedName>
</protein>